<evidence type="ECO:0000256" key="4">
    <source>
        <dbReference type="SAM" id="Phobius"/>
    </source>
</evidence>
<keyword evidence="7" id="KW-1185">Reference proteome</keyword>
<dbReference type="GO" id="GO:0005524">
    <property type="term" value="F:ATP binding"/>
    <property type="evidence" value="ECO:0007669"/>
    <property type="project" value="UniProtKB-KW"/>
</dbReference>
<feature type="transmembrane region" description="Helical" evidence="4">
    <location>
        <begin position="976"/>
        <end position="1000"/>
    </location>
</feature>
<dbReference type="PROSITE" id="PS00108">
    <property type="entry name" value="PROTEIN_KINASE_ST"/>
    <property type="match status" value="1"/>
</dbReference>
<sequence>MEHATSLTVPGDGPDRRRPVTIHRTGRLGKLRALAANSRALAGSSSDFSTRHTRVLQETGGNPVNILNRLLNTLKESGIPGPQLFRLDKEFTEQLGQGGQGNVRGLNSKAAQQYRLANTSIKKIWPVERIAIKQHLERKDGRAHQARFDRDREALSSRFRAAECEVLALAPGLFRHSPNIVKLVGWGLCLDTAENPRSSCCGGLQLPLLIFERAEMNLAQFLDVIFTELGLGPNDYTGLEEGLAASNRAYQFSSVSNQIGHMKIKQGANHYELIRLLCIDIGHGLHCLHDNNFTHGDLKPENVLICREENGIIGKLCDFGCAVGHDSNGYVYEASEESRHDADEDDKQNRARSRTTYFGTPGWFPPDDELEGIQGFCGLRQCDLYVYGLLVWSCFCRRGKPYTRRPRLQDMFDDVMELTTSGGTNNPRFGTPKAWVIPQIRRLLHDTMKEPQERSLTPWKFLYHPSKRKQSQAKHFDMGHQAEAHTEFEGSDEFDIHLSVETKGQYEELEWWKSGGEQLHDGQFNQLRKQHDQLSVPPAMSPENADDGSIESGPVSTEILGSDDNCLSTAMFHTQKRQDDSRYLSRRIIATVEDLVRLPANLSLRTRDIRAELYYLARFRSRVPAEWWLTFPEKDNNILEMALSVAKPVDINTLAWLCAGPVGRAEAQRLTANPSTWRNVLDPDVLNESERLDRFLLLLQSGAPVQKSASTIETSGQDLETLENECQTIFTCFIQSCRPEIMGTILAQIFRRLGRARESRLIPDSTFQYFFHGTANDLQLGDAFRGLSPRNRATAINGFETGLFDDAGRRNTPERVVDNIEGASRRGTYQSATETSRLISPKALPHGWNVVKSNLTADRRPTCYEDQFTHSVTLTRPKVSPLQMRQVTVGFLQQKSDEGLSCHVDLLACMRAGADSKEHGELANSLKERFPYYDDAWLTAEWDKEPNTVDVLEFQRAPWRIRTFASSVMAPGIGRWQFLVPLGAGVCFAAGASLGVITLLREFSKDWMTELPLVTPDAAQVSAAPVAKGPKAATHRGRSTTSAAASASRRSRQGCVSMVTGRAQGICKAVDDARAGGGEADGARREADGGFADGERTEGEEPGRDGRDEDICVSVEFKR</sequence>
<evidence type="ECO:0000256" key="1">
    <source>
        <dbReference type="ARBA" id="ARBA00022741"/>
    </source>
</evidence>
<name>A0A8H6KJV9_9PEZI</name>
<dbReference type="InterPro" id="IPR000719">
    <property type="entry name" value="Prot_kinase_dom"/>
</dbReference>
<feature type="compositionally biased region" description="Low complexity" evidence="3">
    <location>
        <begin position="1039"/>
        <end position="1048"/>
    </location>
</feature>
<reference evidence="6" key="1">
    <citation type="journal article" date="2020" name="Phytopathology">
        <title>Genome Sequence Resources of Colletotrichum truncatum, C. plurivorum, C. musicola, and C. sojae: Four Species Pathogenic to Soybean (Glycine max).</title>
        <authorList>
            <person name="Rogerio F."/>
            <person name="Boufleur T.R."/>
            <person name="Ciampi-Guillardi M."/>
            <person name="Sukno S.A."/>
            <person name="Thon M.R."/>
            <person name="Massola Junior N.S."/>
            <person name="Baroncelli R."/>
        </authorList>
    </citation>
    <scope>NUCLEOTIDE SEQUENCE</scope>
    <source>
        <strain evidence="6">LFN0074</strain>
    </source>
</reference>
<gene>
    <name evidence="6" type="ORF">CMUS01_06856</name>
</gene>
<evidence type="ECO:0000256" key="2">
    <source>
        <dbReference type="ARBA" id="ARBA00022840"/>
    </source>
</evidence>
<feature type="domain" description="Protein kinase" evidence="5">
    <location>
        <begin position="89"/>
        <end position="467"/>
    </location>
</feature>
<protein>
    <recommendedName>
        <fullName evidence="5">Protein kinase domain-containing protein</fullName>
    </recommendedName>
</protein>
<proteinExistence type="predicted"/>
<dbReference type="Pfam" id="PF00069">
    <property type="entry name" value="Pkinase"/>
    <property type="match status" value="1"/>
</dbReference>
<evidence type="ECO:0000313" key="7">
    <source>
        <dbReference type="Proteomes" id="UP000639643"/>
    </source>
</evidence>
<dbReference type="GO" id="GO:0004674">
    <property type="term" value="F:protein serine/threonine kinase activity"/>
    <property type="evidence" value="ECO:0007669"/>
    <property type="project" value="TreeGrafter"/>
</dbReference>
<dbReference type="InterPro" id="IPR008271">
    <property type="entry name" value="Ser/Thr_kinase_AS"/>
</dbReference>
<keyword evidence="1" id="KW-0547">Nucleotide-binding</keyword>
<feature type="region of interest" description="Disordered" evidence="3">
    <location>
        <begin position="1074"/>
        <end position="1119"/>
    </location>
</feature>
<evidence type="ECO:0000256" key="3">
    <source>
        <dbReference type="SAM" id="MobiDB-lite"/>
    </source>
</evidence>
<evidence type="ECO:0000313" key="6">
    <source>
        <dbReference type="EMBL" id="KAF6832603.1"/>
    </source>
</evidence>
<dbReference type="EMBL" id="WIGM01000233">
    <property type="protein sequence ID" value="KAF6832603.1"/>
    <property type="molecule type" value="Genomic_DNA"/>
</dbReference>
<feature type="region of interest" description="Disordered" evidence="3">
    <location>
        <begin position="1"/>
        <end position="20"/>
    </location>
</feature>
<dbReference type="Gene3D" id="1.10.510.10">
    <property type="entry name" value="Transferase(Phosphotransferase) domain 1"/>
    <property type="match status" value="1"/>
</dbReference>
<accession>A0A8H6KJV9</accession>
<dbReference type="SMART" id="SM00220">
    <property type="entry name" value="S_TKc"/>
    <property type="match status" value="1"/>
</dbReference>
<dbReference type="PROSITE" id="PS50011">
    <property type="entry name" value="PROTEIN_KINASE_DOM"/>
    <property type="match status" value="1"/>
</dbReference>
<dbReference type="InterPro" id="IPR051681">
    <property type="entry name" value="Ser/Thr_Kinases-Pseudokinases"/>
</dbReference>
<feature type="compositionally biased region" description="Basic and acidic residues" evidence="3">
    <location>
        <begin position="1081"/>
        <end position="1119"/>
    </location>
</feature>
<dbReference type="SUPFAM" id="SSF56112">
    <property type="entry name" value="Protein kinase-like (PK-like)"/>
    <property type="match status" value="1"/>
</dbReference>
<keyword evidence="2" id="KW-0067">ATP-binding</keyword>
<keyword evidence="4" id="KW-0472">Membrane</keyword>
<dbReference type="PANTHER" id="PTHR44329">
    <property type="entry name" value="SERINE/THREONINE-PROTEIN KINASE TNNI3K-RELATED"/>
    <property type="match status" value="1"/>
</dbReference>
<comment type="caution">
    <text evidence="6">The sequence shown here is derived from an EMBL/GenBank/DDBJ whole genome shotgun (WGS) entry which is preliminary data.</text>
</comment>
<organism evidence="6 7">
    <name type="scientific">Colletotrichum musicola</name>
    <dbReference type="NCBI Taxonomy" id="2175873"/>
    <lineage>
        <taxon>Eukaryota</taxon>
        <taxon>Fungi</taxon>
        <taxon>Dikarya</taxon>
        <taxon>Ascomycota</taxon>
        <taxon>Pezizomycotina</taxon>
        <taxon>Sordariomycetes</taxon>
        <taxon>Hypocreomycetidae</taxon>
        <taxon>Glomerellales</taxon>
        <taxon>Glomerellaceae</taxon>
        <taxon>Colletotrichum</taxon>
        <taxon>Colletotrichum orchidearum species complex</taxon>
    </lineage>
</organism>
<dbReference type="OrthoDB" id="4062651at2759"/>
<dbReference type="Proteomes" id="UP000639643">
    <property type="component" value="Unassembled WGS sequence"/>
</dbReference>
<dbReference type="PANTHER" id="PTHR44329:SF298">
    <property type="entry name" value="MIXED LINEAGE KINASE DOMAIN-LIKE PROTEIN"/>
    <property type="match status" value="1"/>
</dbReference>
<keyword evidence="4" id="KW-0812">Transmembrane</keyword>
<evidence type="ECO:0000259" key="5">
    <source>
        <dbReference type="PROSITE" id="PS50011"/>
    </source>
</evidence>
<feature type="region of interest" description="Disordered" evidence="3">
    <location>
        <begin position="1024"/>
        <end position="1050"/>
    </location>
</feature>
<dbReference type="AlphaFoldDB" id="A0A8H6KJV9"/>
<dbReference type="InterPro" id="IPR011009">
    <property type="entry name" value="Kinase-like_dom_sf"/>
</dbReference>
<keyword evidence="4" id="KW-1133">Transmembrane helix</keyword>